<dbReference type="AlphaFoldDB" id="A0AAV7T5K7"/>
<proteinExistence type="predicted"/>
<accession>A0AAV7T5K7</accession>
<evidence type="ECO:0000313" key="1">
    <source>
        <dbReference type="EMBL" id="KAJ1171847.1"/>
    </source>
</evidence>
<keyword evidence="2" id="KW-1185">Reference proteome</keyword>
<sequence>MRAATTAVPVPPLLTTTEKPSMIALGAQGIQAHPALERHLEHRKQEKTDSTDKYVAARKHLAISCKFGNLQKELIRDQIIMHASNPNIQELETPLKEVIPLVRQVESTSRCTKAVVEESQNESKFVNVVKITKSKGDDCGMKNYRQYVLSSSKSGPEKNDDVTS</sequence>
<organism evidence="1 2">
    <name type="scientific">Pleurodeles waltl</name>
    <name type="common">Iberian ribbed newt</name>
    <dbReference type="NCBI Taxonomy" id="8319"/>
    <lineage>
        <taxon>Eukaryota</taxon>
        <taxon>Metazoa</taxon>
        <taxon>Chordata</taxon>
        <taxon>Craniata</taxon>
        <taxon>Vertebrata</taxon>
        <taxon>Euteleostomi</taxon>
        <taxon>Amphibia</taxon>
        <taxon>Batrachia</taxon>
        <taxon>Caudata</taxon>
        <taxon>Salamandroidea</taxon>
        <taxon>Salamandridae</taxon>
        <taxon>Pleurodelinae</taxon>
        <taxon>Pleurodeles</taxon>
    </lineage>
</organism>
<dbReference type="Proteomes" id="UP001066276">
    <property type="component" value="Chromosome 4_1"/>
</dbReference>
<evidence type="ECO:0000313" key="2">
    <source>
        <dbReference type="Proteomes" id="UP001066276"/>
    </source>
</evidence>
<name>A0AAV7T5K7_PLEWA</name>
<reference evidence="1" key="1">
    <citation type="journal article" date="2022" name="bioRxiv">
        <title>Sequencing and chromosome-scale assembly of the giantPleurodeles waltlgenome.</title>
        <authorList>
            <person name="Brown T."/>
            <person name="Elewa A."/>
            <person name="Iarovenko S."/>
            <person name="Subramanian E."/>
            <person name="Araus A.J."/>
            <person name="Petzold A."/>
            <person name="Susuki M."/>
            <person name="Suzuki K.-i.T."/>
            <person name="Hayashi T."/>
            <person name="Toyoda A."/>
            <person name="Oliveira C."/>
            <person name="Osipova E."/>
            <person name="Leigh N.D."/>
            <person name="Simon A."/>
            <person name="Yun M.H."/>
        </authorList>
    </citation>
    <scope>NUCLEOTIDE SEQUENCE</scope>
    <source>
        <strain evidence="1">20211129_DDA</strain>
        <tissue evidence="1">Liver</tissue>
    </source>
</reference>
<comment type="caution">
    <text evidence="1">The sequence shown here is derived from an EMBL/GenBank/DDBJ whole genome shotgun (WGS) entry which is preliminary data.</text>
</comment>
<gene>
    <name evidence="1" type="ORF">NDU88_003705</name>
</gene>
<protein>
    <submittedName>
        <fullName evidence="1">Uncharacterized protein</fullName>
    </submittedName>
</protein>
<dbReference type="EMBL" id="JANPWB010000007">
    <property type="protein sequence ID" value="KAJ1171847.1"/>
    <property type="molecule type" value="Genomic_DNA"/>
</dbReference>